<evidence type="ECO:0000256" key="5">
    <source>
        <dbReference type="ARBA" id="ARBA00023136"/>
    </source>
</evidence>
<evidence type="ECO:0000256" key="1">
    <source>
        <dbReference type="ARBA" id="ARBA00004141"/>
    </source>
</evidence>
<keyword evidence="4 6" id="KW-1133">Transmembrane helix</keyword>
<feature type="transmembrane region" description="Helical" evidence="6">
    <location>
        <begin position="47"/>
        <end position="65"/>
    </location>
</feature>
<dbReference type="PANTHER" id="PTHR43461">
    <property type="entry name" value="TRANSMEMBRANE PROTEIN 256"/>
    <property type="match status" value="1"/>
</dbReference>
<reference evidence="8" key="1">
    <citation type="journal article" date="2017" name="Environ. Microbiol. Rep.">
        <title>Genetic Diversity of Marine Anaerobic Ammonium-Oxidizing Bacteria as Revealed by Genomic and Proteomic Analyses of 'Candidatus Scalindua japonica'.</title>
        <authorList>
            <person name="Oshiki M."/>
            <person name="Mizuto K."/>
            <person name="Kimura Z."/>
            <person name="Kindaichi T."/>
            <person name="Satoh H."/>
            <person name="Okabe S."/>
        </authorList>
    </citation>
    <scope>NUCLEOTIDE SEQUENCE [LARGE SCALE GENOMIC DNA]</scope>
    <source>
        <strain evidence="8">husup-a2</strain>
    </source>
</reference>
<dbReference type="EMBL" id="BAOS01000022">
    <property type="protein sequence ID" value="GAX61486.1"/>
    <property type="molecule type" value="Genomic_DNA"/>
</dbReference>
<evidence type="ECO:0000313" key="7">
    <source>
        <dbReference type="EMBL" id="GAX61486.1"/>
    </source>
</evidence>
<dbReference type="AlphaFoldDB" id="A0A286U034"/>
<dbReference type="InterPro" id="IPR006696">
    <property type="entry name" value="DUF423"/>
</dbReference>
<comment type="caution">
    <text evidence="7">The sequence shown here is derived from an EMBL/GenBank/DDBJ whole genome shotgun (WGS) entry which is preliminary data.</text>
</comment>
<protein>
    <recommendedName>
        <fullName evidence="9">DUF423 domain-containing protein</fullName>
    </recommendedName>
</protein>
<sequence length="133" mass="14266">MSKIEKLSLAAGLFFGATGVILSAIGSHSMEGYPAEALKSFQIGNRYQVYYALFLLISGLLHSRCPGKLMNLSIFCTIAGTVLFSGSIYLLTLANIKVGMITPIGGMLLVSAWILLLIQVLLTKTQSKQIPSP</sequence>
<accession>A0A286U034</accession>
<evidence type="ECO:0000313" key="8">
    <source>
        <dbReference type="Proteomes" id="UP000218542"/>
    </source>
</evidence>
<organism evidence="7 8">
    <name type="scientific">Candidatus Scalindua japonica</name>
    <dbReference type="NCBI Taxonomy" id="1284222"/>
    <lineage>
        <taxon>Bacteria</taxon>
        <taxon>Pseudomonadati</taxon>
        <taxon>Planctomycetota</taxon>
        <taxon>Candidatus Brocadiia</taxon>
        <taxon>Candidatus Brocadiales</taxon>
        <taxon>Candidatus Scalinduaceae</taxon>
        <taxon>Candidatus Scalindua</taxon>
    </lineage>
</organism>
<feature type="transmembrane region" description="Helical" evidence="6">
    <location>
        <begin position="100"/>
        <end position="122"/>
    </location>
</feature>
<comment type="subcellular location">
    <subcellularLocation>
        <location evidence="1">Membrane</location>
        <topology evidence="1">Multi-pass membrane protein</topology>
    </subcellularLocation>
</comment>
<keyword evidence="5 6" id="KW-0472">Membrane</keyword>
<proteinExistence type="inferred from homology"/>
<evidence type="ECO:0000256" key="4">
    <source>
        <dbReference type="ARBA" id="ARBA00022989"/>
    </source>
</evidence>
<dbReference type="Pfam" id="PF04241">
    <property type="entry name" value="DUF423"/>
    <property type="match status" value="1"/>
</dbReference>
<keyword evidence="3 6" id="KW-0812">Transmembrane</keyword>
<dbReference type="RefSeq" id="WP_096894872.1">
    <property type="nucleotide sequence ID" value="NZ_BAOS01000022.1"/>
</dbReference>
<name>A0A286U034_9BACT</name>
<dbReference type="PANTHER" id="PTHR43461:SF1">
    <property type="entry name" value="TRANSMEMBRANE PROTEIN 256"/>
    <property type="match status" value="1"/>
</dbReference>
<comment type="similarity">
    <text evidence="2">Belongs to the UPF0382 family.</text>
</comment>
<dbReference type="GO" id="GO:0016020">
    <property type="term" value="C:membrane"/>
    <property type="evidence" value="ECO:0007669"/>
    <property type="project" value="UniProtKB-SubCell"/>
</dbReference>
<dbReference type="OrthoDB" id="9802121at2"/>
<feature type="transmembrane region" description="Helical" evidence="6">
    <location>
        <begin position="72"/>
        <end position="94"/>
    </location>
</feature>
<keyword evidence="8" id="KW-1185">Reference proteome</keyword>
<dbReference type="Proteomes" id="UP000218542">
    <property type="component" value="Unassembled WGS sequence"/>
</dbReference>
<evidence type="ECO:0000256" key="2">
    <source>
        <dbReference type="ARBA" id="ARBA00009694"/>
    </source>
</evidence>
<gene>
    <name evidence="7" type="ORF">SCALIN_C22_0200</name>
</gene>
<evidence type="ECO:0000256" key="3">
    <source>
        <dbReference type="ARBA" id="ARBA00022692"/>
    </source>
</evidence>
<evidence type="ECO:0008006" key="9">
    <source>
        <dbReference type="Google" id="ProtNLM"/>
    </source>
</evidence>
<evidence type="ECO:0000256" key="6">
    <source>
        <dbReference type="SAM" id="Phobius"/>
    </source>
</evidence>